<feature type="signal peptide" evidence="10">
    <location>
        <begin position="1"/>
        <end position="25"/>
    </location>
</feature>
<dbReference type="Gene3D" id="3.30.430.20">
    <property type="entry name" value="Gnk2 domain, C-X8-C-X2-C motif"/>
    <property type="match status" value="2"/>
</dbReference>
<dbReference type="AlphaFoldDB" id="A0ABD3JKP4"/>
<dbReference type="PANTHER" id="PTHR32080">
    <property type="entry name" value="ANTIFUNGAL PROTEIN GINKBILOBIN-2-LIKE"/>
    <property type="match status" value="1"/>
</dbReference>
<dbReference type="InterPro" id="IPR002902">
    <property type="entry name" value="GNK2"/>
</dbReference>
<dbReference type="Proteomes" id="UP001634007">
    <property type="component" value="Unassembled WGS sequence"/>
</dbReference>
<dbReference type="GO" id="GO:0009506">
    <property type="term" value="C:plasmodesma"/>
    <property type="evidence" value="ECO:0007669"/>
    <property type="project" value="UniProtKB-SubCell"/>
</dbReference>
<dbReference type="InterPro" id="IPR051378">
    <property type="entry name" value="Cell2Cell_Antifungal"/>
</dbReference>
<keyword evidence="9" id="KW-0472">Membrane</keyword>
<dbReference type="InterPro" id="IPR038408">
    <property type="entry name" value="GNK2_sf"/>
</dbReference>
<feature type="transmembrane region" description="Helical" evidence="9">
    <location>
        <begin position="284"/>
        <end position="304"/>
    </location>
</feature>
<feature type="domain" description="Gnk2-homologous" evidence="11">
    <location>
        <begin position="158"/>
        <end position="261"/>
    </location>
</feature>
<evidence type="ECO:0000256" key="10">
    <source>
        <dbReference type="SAM" id="SignalP"/>
    </source>
</evidence>
<organism evidence="12 13">
    <name type="scientific">Eucalyptus globulus</name>
    <name type="common">Tasmanian blue gum</name>
    <dbReference type="NCBI Taxonomy" id="34317"/>
    <lineage>
        <taxon>Eukaryota</taxon>
        <taxon>Viridiplantae</taxon>
        <taxon>Streptophyta</taxon>
        <taxon>Embryophyta</taxon>
        <taxon>Tracheophyta</taxon>
        <taxon>Spermatophyta</taxon>
        <taxon>Magnoliopsida</taxon>
        <taxon>eudicotyledons</taxon>
        <taxon>Gunneridae</taxon>
        <taxon>Pentapetalae</taxon>
        <taxon>rosids</taxon>
        <taxon>malvids</taxon>
        <taxon>Myrtales</taxon>
        <taxon>Myrtaceae</taxon>
        <taxon>Myrtoideae</taxon>
        <taxon>Eucalypteae</taxon>
        <taxon>Eucalyptus</taxon>
    </lineage>
</organism>
<keyword evidence="13" id="KW-1185">Reference proteome</keyword>
<keyword evidence="9" id="KW-0812">Transmembrane</keyword>
<evidence type="ECO:0000256" key="6">
    <source>
        <dbReference type="ARBA" id="ARBA00023157"/>
    </source>
</evidence>
<dbReference type="EMBL" id="JBJKBG010000008">
    <property type="protein sequence ID" value="KAL3727978.1"/>
    <property type="molecule type" value="Genomic_DNA"/>
</dbReference>
<reference evidence="12 13" key="1">
    <citation type="submission" date="2024-11" db="EMBL/GenBank/DDBJ databases">
        <title>Chromosome-level genome assembly of Eucalyptus globulus Labill. provides insights into its genome evolution.</title>
        <authorList>
            <person name="Li X."/>
        </authorList>
    </citation>
    <scope>NUCLEOTIDE SEQUENCE [LARGE SCALE GENOMIC DNA]</scope>
    <source>
        <strain evidence="12">CL2024</strain>
        <tissue evidence="12">Fresh tender leaves</tissue>
    </source>
</reference>
<dbReference type="GO" id="GO:0005886">
    <property type="term" value="C:plasma membrane"/>
    <property type="evidence" value="ECO:0007669"/>
    <property type="project" value="UniProtKB-SubCell"/>
</dbReference>
<evidence type="ECO:0000259" key="11">
    <source>
        <dbReference type="PROSITE" id="PS51473"/>
    </source>
</evidence>
<evidence type="ECO:0000256" key="4">
    <source>
        <dbReference type="ARBA" id="ARBA00022737"/>
    </source>
</evidence>
<evidence type="ECO:0000256" key="2">
    <source>
        <dbReference type="ARBA" id="ARBA00022581"/>
    </source>
</evidence>
<accession>A0ABD3JKP4</accession>
<comment type="caution">
    <text evidence="12">The sequence shown here is derived from an EMBL/GenBank/DDBJ whole genome shotgun (WGS) entry which is preliminary data.</text>
</comment>
<evidence type="ECO:0000313" key="13">
    <source>
        <dbReference type="Proteomes" id="UP001634007"/>
    </source>
</evidence>
<comment type="subcellular location">
    <subcellularLocation>
        <location evidence="7">Cell junction</location>
        <location evidence="7">Plasmodesma</location>
    </subcellularLocation>
    <subcellularLocation>
        <location evidence="1">Cell membrane</location>
        <topology evidence="1">Single-pass type I membrane protein</topology>
    </subcellularLocation>
</comment>
<protein>
    <recommendedName>
        <fullName evidence="11">Gnk2-homologous domain-containing protein</fullName>
    </recommendedName>
</protein>
<dbReference type="CDD" id="cd23509">
    <property type="entry name" value="Gnk2-like"/>
    <property type="match status" value="1"/>
</dbReference>
<feature type="chain" id="PRO_5044869786" description="Gnk2-homologous domain-containing protein" evidence="10">
    <location>
        <begin position="26"/>
        <end position="314"/>
    </location>
</feature>
<gene>
    <name evidence="12" type="ORF">ACJRO7_032685</name>
</gene>
<keyword evidence="3 10" id="KW-0732">Signal</keyword>
<keyword evidence="6" id="KW-1015">Disulfide bond</keyword>
<dbReference type="Pfam" id="PF01657">
    <property type="entry name" value="Stress-antifung"/>
    <property type="match status" value="1"/>
</dbReference>
<dbReference type="PANTHER" id="PTHR32080:SF6">
    <property type="entry name" value="PLASMODESMATA-LOCATED PROTEIN 4"/>
    <property type="match status" value="1"/>
</dbReference>
<name>A0ABD3JKP4_EUCGL</name>
<evidence type="ECO:0000256" key="3">
    <source>
        <dbReference type="ARBA" id="ARBA00022729"/>
    </source>
</evidence>
<proteinExistence type="inferred from homology"/>
<evidence type="ECO:0000256" key="9">
    <source>
        <dbReference type="SAM" id="Phobius"/>
    </source>
</evidence>
<sequence>METLSPFSLLVFSVVLGFVMPCANGLLKPSTNYTSFVYNNCSGDTFTDSNGLSHSQTLSTLFQELVSRSYQSKFYKATVGDSLSGVSGRFQCNNALTDYQCHQCVARIPEISRTLCSKSIAGKIRLSGCYLQYETDQFSIRKAEILPRGGGAGVSKYGIDHKNCDESGEAGGIEGFVEKRDAALEALEEGVVQGREGAGGRYETEYGPFKVEAECDADLGPCDCGECVNVAVEVVKEECPQSVNGGVFLDRCSVSFQYYYGGGGGNDGNWYPGRGNGEETGKQIAIVLGGAGALVLGFLFLLLIRSCGKKDDDC</sequence>
<feature type="domain" description="Gnk2-homologous" evidence="11">
    <location>
        <begin position="34"/>
        <end position="138"/>
    </location>
</feature>
<keyword evidence="2" id="KW-0945">Host-virus interaction</keyword>
<keyword evidence="5" id="KW-0965">Cell junction</keyword>
<evidence type="ECO:0000256" key="1">
    <source>
        <dbReference type="ARBA" id="ARBA00004251"/>
    </source>
</evidence>
<evidence type="ECO:0000313" key="12">
    <source>
        <dbReference type="EMBL" id="KAL3727978.1"/>
    </source>
</evidence>
<keyword evidence="4" id="KW-0677">Repeat</keyword>
<keyword evidence="9" id="KW-1133">Transmembrane helix</keyword>
<dbReference type="PROSITE" id="PS51473">
    <property type="entry name" value="GNK2"/>
    <property type="match status" value="2"/>
</dbReference>
<evidence type="ECO:0000256" key="8">
    <source>
        <dbReference type="ARBA" id="ARBA00038393"/>
    </source>
</evidence>
<evidence type="ECO:0000256" key="5">
    <source>
        <dbReference type="ARBA" id="ARBA00022949"/>
    </source>
</evidence>
<evidence type="ECO:0000256" key="7">
    <source>
        <dbReference type="ARBA" id="ARBA00024184"/>
    </source>
</evidence>
<comment type="similarity">
    <text evidence="8">Belongs to the cysteine-rich repeat secretory protein family. Plasmodesmata-located proteins (PDLD) subfamily.</text>
</comment>